<evidence type="ECO:0000256" key="4">
    <source>
        <dbReference type="ARBA" id="ARBA00023136"/>
    </source>
</evidence>
<keyword evidence="4 6" id="KW-0472">Membrane</keyword>
<keyword evidence="3 6" id="KW-1133">Transmembrane helix</keyword>
<comment type="similarity">
    <text evidence="6">Belongs to the ABC-2 integral membrane protein family.</text>
</comment>
<dbReference type="KEGG" id="nav:JQS30_02225"/>
<organism evidence="8 9">
    <name type="scientific">Natronoglycomyces albus</name>
    <dbReference type="NCBI Taxonomy" id="2811108"/>
    <lineage>
        <taxon>Bacteria</taxon>
        <taxon>Bacillati</taxon>
        <taxon>Actinomycetota</taxon>
        <taxon>Actinomycetes</taxon>
        <taxon>Glycomycetales</taxon>
        <taxon>Glycomycetaceae</taxon>
        <taxon>Natronoglycomyces</taxon>
    </lineage>
</organism>
<evidence type="ECO:0000256" key="2">
    <source>
        <dbReference type="ARBA" id="ARBA00022692"/>
    </source>
</evidence>
<comment type="subcellular location">
    <subcellularLocation>
        <location evidence="6">Cell membrane</location>
        <topology evidence="6">Multi-pass membrane protein</topology>
    </subcellularLocation>
    <subcellularLocation>
        <location evidence="1">Membrane</location>
        <topology evidence="1">Multi-pass membrane protein</topology>
    </subcellularLocation>
</comment>
<dbReference type="Pfam" id="PF01061">
    <property type="entry name" value="ABC2_membrane"/>
    <property type="match status" value="1"/>
</dbReference>
<protein>
    <recommendedName>
        <fullName evidence="6">Transport permease protein</fullName>
    </recommendedName>
</protein>
<dbReference type="PANTHER" id="PTHR43229">
    <property type="entry name" value="NODULATION PROTEIN J"/>
    <property type="match status" value="1"/>
</dbReference>
<feature type="transmembrane region" description="Helical" evidence="6">
    <location>
        <begin position="152"/>
        <end position="174"/>
    </location>
</feature>
<feature type="domain" description="ABC transmembrane type-2" evidence="7">
    <location>
        <begin position="36"/>
        <end position="270"/>
    </location>
</feature>
<feature type="transmembrane region" description="Helical" evidence="6">
    <location>
        <begin position="181"/>
        <end position="200"/>
    </location>
</feature>
<feature type="transmembrane region" description="Helical" evidence="6">
    <location>
        <begin position="36"/>
        <end position="56"/>
    </location>
</feature>
<dbReference type="PANTHER" id="PTHR43229:SF2">
    <property type="entry name" value="NODULATION PROTEIN J"/>
    <property type="match status" value="1"/>
</dbReference>
<accession>A0A895XQX0</accession>
<evidence type="ECO:0000256" key="6">
    <source>
        <dbReference type="RuleBase" id="RU361157"/>
    </source>
</evidence>
<dbReference type="InterPro" id="IPR013525">
    <property type="entry name" value="ABC2_TM"/>
</dbReference>
<dbReference type="GO" id="GO:0140359">
    <property type="term" value="F:ABC-type transporter activity"/>
    <property type="evidence" value="ECO:0007669"/>
    <property type="project" value="InterPro"/>
</dbReference>
<feature type="transmembrane region" description="Helical" evidence="6">
    <location>
        <begin position="71"/>
        <end position="92"/>
    </location>
</feature>
<dbReference type="GO" id="GO:0043190">
    <property type="term" value="C:ATP-binding cassette (ABC) transporter complex"/>
    <property type="evidence" value="ECO:0007669"/>
    <property type="project" value="InterPro"/>
</dbReference>
<evidence type="ECO:0000313" key="9">
    <source>
        <dbReference type="Proteomes" id="UP000662939"/>
    </source>
</evidence>
<dbReference type="InterPro" id="IPR047817">
    <property type="entry name" value="ABC2_TM_bact-type"/>
</dbReference>
<evidence type="ECO:0000256" key="3">
    <source>
        <dbReference type="ARBA" id="ARBA00022989"/>
    </source>
</evidence>
<dbReference type="PROSITE" id="PS51012">
    <property type="entry name" value="ABC_TM2"/>
    <property type="match status" value="1"/>
</dbReference>
<keyword evidence="6" id="KW-1003">Cell membrane</keyword>
<dbReference type="GO" id="GO:0046677">
    <property type="term" value="P:response to antibiotic"/>
    <property type="evidence" value="ECO:0007669"/>
    <property type="project" value="UniProtKB-KW"/>
</dbReference>
<dbReference type="EMBL" id="CP070496">
    <property type="protein sequence ID" value="QSB05769.1"/>
    <property type="molecule type" value="Genomic_DNA"/>
</dbReference>
<keyword evidence="9" id="KW-1185">Reference proteome</keyword>
<keyword evidence="5" id="KW-0046">Antibiotic resistance</keyword>
<evidence type="ECO:0000259" key="7">
    <source>
        <dbReference type="PROSITE" id="PS51012"/>
    </source>
</evidence>
<dbReference type="RefSeq" id="WP_213171781.1">
    <property type="nucleotide sequence ID" value="NZ_CP070496.1"/>
</dbReference>
<evidence type="ECO:0000256" key="1">
    <source>
        <dbReference type="ARBA" id="ARBA00004141"/>
    </source>
</evidence>
<evidence type="ECO:0000313" key="8">
    <source>
        <dbReference type="EMBL" id="QSB05769.1"/>
    </source>
</evidence>
<dbReference type="InterPro" id="IPR051784">
    <property type="entry name" value="Nod_factor_ABC_transporter"/>
</dbReference>
<dbReference type="Proteomes" id="UP000662939">
    <property type="component" value="Chromosome"/>
</dbReference>
<sequence length="272" mass="29244">MSQVQAVARSNRLGWALADGWTLTRRELLRWVRKPAAPLIGLLFPVLMILMFGYFLGGAMEVPGGGDYREFLLPGMFVLTMLFGMESTMMAVTTDAQRGLADRFRSLPMAGSAVLAGRGAADMVNAVVGLAVVMACGLLVGWQAHGSITQTLAAIGLLLWLRLAVTWVGIYLGLVANDPQVVVAVQIMVWPFAFASSVFVSPETMPGWLGALAQWNPISATAAATRELFGNPGFSGGSWVTDNSVLLAMLWPLVLLAIFVPLAMRKYRALGR</sequence>
<reference evidence="8" key="1">
    <citation type="submission" date="2021-02" db="EMBL/GenBank/DDBJ databases">
        <title>Natronoglycomyces albus gen. nov., sp. nov, a haloalkaliphilic actinobacterium from a soda solonchak soil.</title>
        <authorList>
            <person name="Sorokin D.Y."/>
            <person name="Khijniak T.V."/>
            <person name="Zakharycheva A.P."/>
            <person name="Boueva O.V."/>
            <person name="Ariskina E.V."/>
            <person name="Hahnke R.L."/>
            <person name="Bunk B."/>
            <person name="Sproer C."/>
            <person name="Schumann P."/>
            <person name="Evtushenko L.I."/>
            <person name="Kublanov I.V."/>
        </authorList>
    </citation>
    <scope>NUCLEOTIDE SEQUENCE</scope>
    <source>
        <strain evidence="8">DSM 106290</strain>
    </source>
</reference>
<dbReference type="PIRSF" id="PIRSF006648">
    <property type="entry name" value="DrrB"/>
    <property type="match status" value="1"/>
</dbReference>
<feature type="transmembrane region" description="Helical" evidence="6">
    <location>
        <begin position="245"/>
        <end position="264"/>
    </location>
</feature>
<dbReference type="InterPro" id="IPR000412">
    <property type="entry name" value="ABC_2_transport"/>
</dbReference>
<feature type="transmembrane region" description="Helical" evidence="6">
    <location>
        <begin position="113"/>
        <end position="140"/>
    </location>
</feature>
<keyword evidence="6" id="KW-0813">Transport</keyword>
<gene>
    <name evidence="8" type="ORF">JQS30_02225</name>
</gene>
<dbReference type="AlphaFoldDB" id="A0A895XQX0"/>
<evidence type="ECO:0000256" key="5">
    <source>
        <dbReference type="ARBA" id="ARBA00023251"/>
    </source>
</evidence>
<keyword evidence="2 6" id="KW-0812">Transmembrane</keyword>
<name>A0A895XQX0_9ACTN</name>
<proteinExistence type="inferred from homology"/>